<dbReference type="Pfam" id="PF17899">
    <property type="entry name" value="Peptidase_M61_N"/>
    <property type="match status" value="1"/>
</dbReference>
<gene>
    <name evidence="3" type="ORF">EKH83_13360</name>
</gene>
<dbReference type="Gene3D" id="2.60.40.3650">
    <property type="match status" value="1"/>
</dbReference>
<feature type="signal peptide" evidence="1">
    <location>
        <begin position="1"/>
        <end position="21"/>
    </location>
</feature>
<dbReference type="InterPro" id="IPR036034">
    <property type="entry name" value="PDZ_sf"/>
</dbReference>
<dbReference type="EMBL" id="RXOC01000008">
    <property type="protein sequence ID" value="RXF69137.1"/>
    <property type="molecule type" value="Genomic_DNA"/>
</dbReference>
<dbReference type="PROSITE" id="PS50106">
    <property type="entry name" value="PDZ"/>
    <property type="match status" value="1"/>
</dbReference>
<feature type="chain" id="PRO_5020370451" evidence="1">
    <location>
        <begin position="22"/>
        <end position="604"/>
    </location>
</feature>
<evidence type="ECO:0000313" key="3">
    <source>
        <dbReference type="EMBL" id="RXF69137.1"/>
    </source>
</evidence>
<accession>A0A4Q0M7S1</accession>
<dbReference type="SUPFAM" id="SSF50156">
    <property type="entry name" value="PDZ domain-like"/>
    <property type="match status" value="1"/>
</dbReference>
<comment type="caution">
    <text evidence="3">The sequence shown here is derived from an EMBL/GenBank/DDBJ whole genome shotgun (WGS) entry which is preliminary data.</text>
</comment>
<dbReference type="Pfam" id="PF13180">
    <property type="entry name" value="PDZ_2"/>
    <property type="match status" value="1"/>
</dbReference>
<dbReference type="Pfam" id="PF05299">
    <property type="entry name" value="Peptidase_M61"/>
    <property type="match status" value="1"/>
</dbReference>
<dbReference type="SUPFAM" id="SSF55486">
    <property type="entry name" value="Metalloproteases ('zincins'), catalytic domain"/>
    <property type="match status" value="1"/>
</dbReference>
<reference evidence="3 4" key="1">
    <citation type="submission" date="2018-12" db="EMBL/GenBank/DDBJ databases">
        <title>The Draft Genome Sequence of the Soil Bacterium Pedobacter tournemirensis R1.</title>
        <authorList>
            <person name="He J."/>
        </authorList>
    </citation>
    <scope>NUCLEOTIDE SEQUENCE [LARGE SCALE GENOMIC DNA]</scope>
    <source>
        <strain evidence="3 4">R1</strain>
    </source>
</reference>
<name>A0A4Q0M7S1_9SPHI</name>
<dbReference type="Gene3D" id="1.10.390.10">
    <property type="entry name" value="Neutral Protease Domain 2"/>
    <property type="match status" value="1"/>
</dbReference>
<dbReference type="InterPro" id="IPR040756">
    <property type="entry name" value="Peptidase_M61_N"/>
</dbReference>
<evidence type="ECO:0000256" key="1">
    <source>
        <dbReference type="SAM" id="SignalP"/>
    </source>
</evidence>
<keyword evidence="1" id="KW-0732">Signal</keyword>
<dbReference type="InterPro" id="IPR024191">
    <property type="entry name" value="Peptidase_M61"/>
</dbReference>
<dbReference type="Proteomes" id="UP000290848">
    <property type="component" value="Unassembled WGS sequence"/>
</dbReference>
<dbReference type="InterPro" id="IPR027268">
    <property type="entry name" value="Peptidase_M4/M1_CTD_sf"/>
</dbReference>
<protein>
    <submittedName>
        <fullName evidence="3">M61 family peptidase</fullName>
    </submittedName>
</protein>
<proteinExistence type="predicted"/>
<evidence type="ECO:0000259" key="2">
    <source>
        <dbReference type="PROSITE" id="PS50106"/>
    </source>
</evidence>
<dbReference type="Gene3D" id="2.30.42.10">
    <property type="match status" value="1"/>
</dbReference>
<organism evidence="3 4">
    <name type="scientific">Arcticibacter tournemirensis</name>
    <dbReference type="NCBI Taxonomy" id="699437"/>
    <lineage>
        <taxon>Bacteria</taxon>
        <taxon>Pseudomonadati</taxon>
        <taxon>Bacteroidota</taxon>
        <taxon>Sphingobacteriia</taxon>
        <taxon>Sphingobacteriales</taxon>
        <taxon>Sphingobacteriaceae</taxon>
        <taxon>Arcticibacter</taxon>
    </lineage>
</organism>
<sequence>MNRYFCFALIFMISSFKGLSAQPGISFQISFSEPQAHYADVEMQISGNKSDFIDLKMPVWAPGSYLVREFAKNVEGFYAKGADNAPLKVQKLDKNTWRIAAKGKEGIKAGYRVYAFEISVRTSFVDESHAFLSPTGIFMYVDGLINQPATVSITPHADWKKISTGLDAVKGKKNTFYAENFDVLYDSPIEVGNQDVFEFEAAGVKHEVAMYGGGNYDKEKLSADMALIIETETEIFKENPNKRYVFIVHNFQNGGGGLEHLNSTVLGASRLGYKSEKSYKGFLGLVAHEYFHLWNVKRLRPQALGPFDYDSENYTTDLWIAEGFTAYYDNLMLRRAEFYSPEKYLEVLCEDIKVVENQPGSKIQPVSESSFDAWIKYYRPNENSRNSTISYYNKGALLGMILDLEILNATKAAKGLDDVMKAMYDEYYIRQKRGYTGDEFKAMAEKIAGISLDNFYRDYVHGTSPINYNVHLGHAGLSLVNENAGSNVPSLGITASQKEGKLIVSSVTRGGSAWIGGLSVNDEIIAVDGYRVNGTTDALRTTDLDKIIASGKVGDKISVIISRDGLLKTIELTLTPDTNGKFRIEADKNATAEQLAVRKKWLKL</sequence>
<feature type="domain" description="PDZ" evidence="2">
    <location>
        <begin position="476"/>
        <end position="536"/>
    </location>
</feature>
<dbReference type="AlphaFoldDB" id="A0A4Q0M7S1"/>
<dbReference type="SMART" id="SM00228">
    <property type="entry name" value="PDZ"/>
    <property type="match status" value="1"/>
</dbReference>
<dbReference type="PIRSF" id="PIRSF016493">
    <property type="entry name" value="Glycyl_aminpptds"/>
    <property type="match status" value="1"/>
</dbReference>
<dbReference type="InterPro" id="IPR007963">
    <property type="entry name" value="Peptidase_M61_catalytic"/>
</dbReference>
<evidence type="ECO:0000313" key="4">
    <source>
        <dbReference type="Proteomes" id="UP000290848"/>
    </source>
</evidence>
<dbReference type="InterPro" id="IPR001478">
    <property type="entry name" value="PDZ"/>
</dbReference>